<dbReference type="PANTHER" id="PTHR13538:SF4">
    <property type="entry name" value="N-ALPHA-ACETYLTRANSFERASE 80"/>
    <property type="match status" value="1"/>
</dbReference>
<evidence type="ECO:0000313" key="3">
    <source>
        <dbReference type="Proteomes" id="UP000008068"/>
    </source>
</evidence>
<dbReference type="HOGENOM" id="CLU_1205690_0_0_1"/>
<dbReference type="GO" id="GO:0005737">
    <property type="term" value="C:cytoplasm"/>
    <property type="evidence" value="ECO:0007669"/>
    <property type="project" value="TreeGrafter"/>
</dbReference>
<dbReference type="GO" id="GO:1905502">
    <property type="term" value="F:acetyl-CoA binding"/>
    <property type="evidence" value="ECO:0007669"/>
    <property type="project" value="TreeGrafter"/>
</dbReference>
<dbReference type="eggNOG" id="KOG3397">
    <property type="taxonomic scope" value="Eukaryota"/>
</dbReference>
<dbReference type="EMBL" id="GL379831">
    <property type="protein sequence ID" value="EGT51012.1"/>
    <property type="molecule type" value="Genomic_DNA"/>
</dbReference>
<dbReference type="Proteomes" id="UP000008068">
    <property type="component" value="Unassembled WGS sequence"/>
</dbReference>
<dbReference type="PROSITE" id="PS51186">
    <property type="entry name" value="GNAT"/>
    <property type="match status" value="2"/>
</dbReference>
<dbReference type="InParanoid" id="G0N2U9"/>
<dbReference type="AlphaFoldDB" id="G0N2U9"/>
<dbReference type="GO" id="GO:0008080">
    <property type="term" value="F:N-acetyltransferase activity"/>
    <property type="evidence" value="ECO:0007669"/>
    <property type="project" value="InterPro"/>
</dbReference>
<dbReference type="InterPro" id="IPR000182">
    <property type="entry name" value="GNAT_dom"/>
</dbReference>
<evidence type="ECO:0000313" key="2">
    <source>
        <dbReference type="EMBL" id="EGT51012.1"/>
    </source>
</evidence>
<name>G0N2U9_CAEBE</name>
<dbReference type="OrthoDB" id="329272at2759"/>
<sequence>MAFLLVDSEKDEVIGHAKLCLLPNRPTSLFVETVLIAKDRRRLGLGRYLMMGVENWMRSNGFDRAFLGTLDRCNFYESIGYSKCDPIIVDPAQEWPTSMVYREGKQRILCHQSPPMAFLLLDSEKDEIIGHASAYLVPNRPTSLWFEGVLIAKDRRVRGLGKFLMSEMEKWMIENGFDEGFLSTEDQCKFYESIGYKKCDPIALYPDQTFDDDYKYQYLSKRIGLVYEQL</sequence>
<keyword evidence="3" id="KW-1185">Reference proteome</keyword>
<dbReference type="STRING" id="135651.G0N2U9"/>
<feature type="domain" description="N-acetyltransferase" evidence="1">
    <location>
        <begin position="1"/>
        <end position="83"/>
    </location>
</feature>
<dbReference type="Pfam" id="PF00583">
    <property type="entry name" value="Acetyltransf_1"/>
    <property type="match status" value="2"/>
</dbReference>
<evidence type="ECO:0000259" key="1">
    <source>
        <dbReference type="PROSITE" id="PS51186"/>
    </source>
</evidence>
<dbReference type="InterPro" id="IPR039840">
    <property type="entry name" value="NAA80"/>
</dbReference>
<dbReference type="Gene3D" id="3.40.630.30">
    <property type="match status" value="2"/>
</dbReference>
<dbReference type="InterPro" id="IPR016181">
    <property type="entry name" value="Acyl_CoA_acyltransferase"/>
</dbReference>
<organism evidence="3">
    <name type="scientific">Caenorhabditis brenneri</name>
    <name type="common">Nematode worm</name>
    <dbReference type="NCBI Taxonomy" id="135651"/>
    <lineage>
        <taxon>Eukaryota</taxon>
        <taxon>Metazoa</taxon>
        <taxon>Ecdysozoa</taxon>
        <taxon>Nematoda</taxon>
        <taxon>Chromadorea</taxon>
        <taxon>Rhabditida</taxon>
        <taxon>Rhabditina</taxon>
        <taxon>Rhabditomorpha</taxon>
        <taxon>Rhabditoidea</taxon>
        <taxon>Rhabditidae</taxon>
        <taxon>Peloderinae</taxon>
        <taxon>Caenorhabditis</taxon>
    </lineage>
</organism>
<gene>
    <name evidence="2" type="ORF">CAEBREN_30606</name>
</gene>
<dbReference type="SUPFAM" id="SSF55729">
    <property type="entry name" value="Acyl-CoA N-acyltransferases (Nat)"/>
    <property type="match status" value="2"/>
</dbReference>
<protein>
    <recommendedName>
        <fullName evidence="1">N-acetyltransferase domain-containing protein</fullName>
    </recommendedName>
</protein>
<dbReference type="PANTHER" id="PTHR13538">
    <property type="entry name" value="N-ACETYLTRANSFERASE 6"/>
    <property type="match status" value="1"/>
</dbReference>
<dbReference type="CDD" id="cd04301">
    <property type="entry name" value="NAT_SF"/>
    <property type="match status" value="2"/>
</dbReference>
<proteinExistence type="predicted"/>
<reference evidence="3" key="1">
    <citation type="submission" date="2011-07" db="EMBL/GenBank/DDBJ databases">
        <authorList>
            <consortium name="Caenorhabditis brenneri Sequencing and Analysis Consortium"/>
            <person name="Wilson R.K."/>
        </authorList>
    </citation>
    <scope>NUCLEOTIDE SEQUENCE [LARGE SCALE GENOMIC DNA]</scope>
    <source>
        <strain evidence="3">PB2801</strain>
    </source>
</reference>
<accession>G0N2U9</accession>
<feature type="domain" description="N-acetyltransferase" evidence="1">
    <location>
        <begin position="79"/>
        <end position="220"/>
    </location>
</feature>